<dbReference type="AlphaFoldDB" id="A0A919KQ29"/>
<reference evidence="2" key="1">
    <citation type="journal article" date="2014" name="Int. J. Syst. Evol. Microbiol.">
        <title>Complete genome sequence of Corynebacterium casei LMG S-19264T (=DSM 44701T), isolated from a smear-ripened cheese.</title>
        <authorList>
            <consortium name="US DOE Joint Genome Institute (JGI-PGF)"/>
            <person name="Walter F."/>
            <person name="Albersmeier A."/>
            <person name="Kalinowski J."/>
            <person name="Ruckert C."/>
        </authorList>
    </citation>
    <scope>NUCLEOTIDE SEQUENCE</scope>
    <source>
        <strain evidence="2">JCM 4646</strain>
    </source>
</reference>
<proteinExistence type="predicted"/>
<dbReference type="EMBL" id="BNBO01000009">
    <property type="protein sequence ID" value="GHH67812.1"/>
    <property type="molecule type" value="Genomic_DNA"/>
</dbReference>
<dbReference type="GeneID" id="95352821"/>
<name>A0A919KQ29_9ACTN</name>
<comment type="caution">
    <text evidence="2">The sequence shown here is derived from an EMBL/GenBank/DDBJ whole genome shotgun (WGS) entry which is preliminary data.</text>
</comment>
<evidence type="ECO:0000313" key="2">
    <source>
        <dbReference type="EMBL" id="GHH67812.1"/>
    </source>
</evidence>
<feature type="region of interest" description="Disordered" evidence="1">
    <location>
        <begin position="73"/>
        <end position="96"/>
    </location>
</feature>
<evidence type="ECO:0000256" key="1">
    <source>
        <dbReference type="SAM" id="MobiDB-lite"/>
    </source>
</evidence>
<evidence type="ECO:0008006" key="4">
    <source>
        <dbReference type="Google" id="ProtNLM"/>
    </source>
</evidence>
<accession>A0A919KQ29</accession>
<feature type="compositionally biased region" description="Basic and acidic residues" evidence="1">
    <location>
        <begin position="81"/>
        <end position="96"/>
    </location>
</feature>
<organism evidence="2 3">
    <name type="scientific">Kitasatospora indigofera</name>
    <dbReference type="NCBI Taxonomy" id="67307"/>
    <lineage>
        <taxon>Bacteria</taxon>
        <taxon>Bacillati</taxon>
        <taxon>Actinomycetota</taxon>
        <taxon>Actinomycetes</taxon>
        <taxon>Kitasatosporales</taxon>
        <taxon>Streptomycetaceae</taxon>
        <taxon>Kitasatospora</taxon>
    </lineage>
</organism>
<sequence>MRFLVEEKEARYLLVVKANQPELHRRLRSLPRKDVTARRYDREAGHGRRETRVTRALTVTDLGLDFPHAVQAARIPALPHRPPDRHRQPPDRLRDH</sequence>
<keyword evidence="3" id="KW-1185">Reference proteome</keyword>
<dbReference type="RefSeq" id="WP_190210812.1">
    <property type="nucleotide sequence ID" value="NZ_BNBO01000009.1"/>
</dbReference>
<gene>
    <name evidence="2" type="ORF">GCM10018781_23660</name>
</gene>
<dbReference type="Proteomes" id="UP000617734">
    <property type="component" value="Unassembled WGS sequence"/>
</dbReference>
<reference evidence="2" key="2">
    <citation type="submission" date="2020-09" db="EMBL/GenBank/DDBJ databases">
        <authorList>
            <person name="Sun Q."/>
            <person name="Ohkuma M."/>
        </authorList>
    </citation>
    <scope>NUCLEOTIDE SEQUENCE</scope>
    <source>
        <strain evidence="2">JCM 4646</strain>
    </source>
</reference>
<protein>
    <recommendedName>
        <fullName evidence="4">Transposase IS4-like domain-containing protein</fullName>
    </recommendedName>
</protein>
<evidence type="ECO:0000313" key="3">
    <source>
        <dbReference type="Proteomes" id="UP000617734"/>
    </source>
</evidence>